<gene>
    <name evidence="2" type="ORF">D9758_000620</name>
</gene>
<protein>
    <submittedName>
        <fullName evidence="2">Uncharacterized protein</fullName>
    </submittedName>
</protein>
<evidence type="ECO:0000256" key="1">
    <source>
        <dbReference type="SAM" id="MobiDB-lite"/>
    </source>
</evidence>
<evidence type="ECO:0000313" key="3">
    <source>
        <dbReference type="Proteomes" id="UP000559256"/>
    </source>
</evidence>
<proteinExistence type="predicted"/>
<organism evidence="2 3">
    <name type="scientific">Tetrapyrgos nigripes</name>
    <dbReference type="NCBI Taxonomy" id="182062"/>
    <lineage>
        <taxon>Eukaryota</taxon>
        <taxon>Fungi</taxon>
        <taxon>Dikarya</taxon>
        <taxon>Basidiomycota</taxon>
        <taxon>Agaricomycotina</taxon>
        <taxon>Agaricomycetes</taxon>
        <taxon>Agaricomycetidae</taxon>
        <taxon>Agaricales</taxon>
        <taxon>Marasmiineae</taxon>
        <taxon>Marasmiaceae</taxon>
        <taxon>Tetrapyrgos</taxon>
    </lineage>
</organism>
<feature type="region of interest" description="Disordered" evidence="1">
    <location>
        <begin position="1"/>
        <end position="35"/>
    </location>
</feature>
<feature type="compositionally biased region" description="Polar residues" evidence="1">
    <location>
        <begin position="25"/>
        <end position="35"/>
    </location>
</feature>
<name>A0A8H5GZ52_9AGAR</name>
<evidence type="ECO:0000313" key="2">
    <source>
        <dbReference type="EMBL" id="KAF5373664.1"/>
    </source>
</evidence>
<sequence>MSTPEAKQLPPAYPQQLEGQLYPPQGSQPMLQQPITNASAAQVGEQYRAALCPRHPSTKNVVWCLWHYNGCGLLPLWLDLFILRLGEEV</sequence>
<reference evidence="2 3" key="1">
    <citation type="journal article" date="2020" name="ISME J.">
        <title>Uncovering the hidden diversity of litter-decomposition mechanisms in mushroom-forming fungi.</title>
        <authorList>
            <person name="Floudas D."/>
            <person name="Bentzer J."/>
            <person name="Ahren D."/>
            <person name="Johansson T."/>
            <person name="Persson P."/>
            <person name="Tunlid A."/>
        </authorList>
    </citation>
    <scope>NUCLEOTIDE SEQUENCE [LARGE SCALE GENOMIC DNA]</scope>
    <source>
        <strain evidence="2 3">CBS 291.85</strain>
    </source>
</reference>
<dbReference type="Proteomes" id="UP000559256">
    <property type="component" value="Unassembled WGS sequence"/>
</dbReference>
<accession>A0A8H5GZ52</accession>
<dbReference type="AlphaFoldDB" id="A0A8H5GZ52"/>
<keyword evidence="3" id="KW-1185">Reference proteome</keyword>
<comment type="caution">
    <text evidence="2">The sequence shown here is derived from an EMBL/GenBank/DDBJ whole genome shotgun (WGS) entry which is preliminary data.</text>
</comment>
<dbReference type="EMBL" id="JAACJM010000003">
    <property type="protein sequence ID" value="KAF5373664.1"/>
    <property type="molecule type" value="Genomic_DNA"/>
</dbReference>